<evidence type="ECO:0000256" key="10">
    <source>
        <dbReference type="ARBA" id="ARBA00022842"/>
    </source>
</evidence>
<keyword evidence="10 13" id="KW-0460">Magnesium</keyword>
<feature type="binding site" evidence="13">
    <location>
        <position position="467"/>
    </location>
    <ligand>
        <name>Mg(2+)</name>
        <dbReference type="ChEBI" id="CHEBI:18420"/>
    </ligand>
</feature>
<evidence type="ECO:0000313" key="19">
    <source>
        <dbReference type="Proteomes" id="UP000003613"/>
    </source>
</evidence>
<evidence type="ECO:0000256" key="6">
    <source>
        <dbReference type="ARBA" id="ARBA00013202"/>
    </source>
</evidence>
<dbReference type="Pfam" id="PF00205">
    <property type="entry name" value="TPP_enzyme_M"/>
    <property type="match status" value="1"/>
</dbReference>
<dbReference type="Pfam" id="PF02775">
    <property type="entry name" value="TPP_enzyme_C"/>
    <property type="match status" value="1"/>
</dbReference>
<protein>
    <recommendedName>
        <fullName evidence="7">Alpha-keto-acid decarboxylase</fullName>
        <ecNumber evidence="6">4.1.1.1</ecNumber>
    </recommendedName>
</protein>
<evidence type="ECO:0000256" key="2">
    <source>
        <dbReference type="ARBA" id="ARBA00001920"/>
    </source>
</evidence>
<dbReference type="InterPro" id="IPR029061">
    <property type="entry name" value="THDP-binding"/>
</dbReference>
<dbReference type="Gene3D" id="3.40.50.1220">
    <property type="entry name" value="TPP-binding domain"/>
    <property type="match status" value="1"/>
</dbReference>
<dbReference type="InterPro" id="IPR047214">
    <property type="entry name" value="TPP_PDC_IPDC"/>
</dbReference>
<dbReference type="PROSITE" id="PS00187">
    <property type="entry name" value="TPP_ENZYMES"/>
    <property type="match status" value="1"/>
</dbReference>
<comment type="function">
    <text evidence="4">Decarboxylates branched-chain and aromatic alpha-keto acids to aldehydes.</text>
</comment>
<feature type="domain" description="Thiamine pyrophosphate enzyme N-terminal TPP-binding" evidence="17">
    <location>
        <begin position="5"/>
        <end position="112"/>
    </location>
</feature>
<comment type="cofactor">
    <cofactor evidence="13">
        <name>Mg(2+)</name>
        <dbReference type="ChEBI" id="CHEBI:18420"/>
    </cofactor>
    <text evidence="13">Binds 1 Mg(2+) per subunit.</text>
</comment>
<comment type="caution">
    <text evidence="18">The sequence shown here is derived from an EMBL/GenBank/DDBJ whole genome shotgun (WGS) entry which is preliminary data.</text>
</comment>
<evidence type="ECO:0000256" key="9">
    <source>
        <dbReference type="ARBA" id="ARBA00022793"/>
    </source>
</evidence>
<keyword evidence="18" id="KW-0670">Pyruvate</keyword>
<name>I4H6Y9_MICAE</name>
<dbReference type="SUPFAM" id="SSF52467">
    <property type="entry name" value="DHS-like NAD/FAD-binding domain"/>
    <property type="match status" value="1"/>
</dbReference>
<dbReference type="InterPro" id="IPR012000">
    <property type="entry name" value="Thiamin_PyroP_enz_cen_dom"/>
</dbReference>
<accession>I4H6Y9</accession>
<evidence type="ECO:0000259" key="17">
    <source>
        <dbReference type="Pfam" id="PF02776"/>
    </source>
</evidence>
<dbReference type="FunFam" id="3.40.50.970:FF:000024">
    <property type="entry name" value="Pyruvate decarboxylase isozyme"/>
    <property type="match status" value="1"/>
</dbReference>
<evidence type="ECO:0000256" key="1">
    <source>
        <dbReference type="ARBA" id="ARBA00001041"/>
    </source>
</evidence>
<dbReference type="EMBL" id="CAIM01000245">
    <property type="protein sequence ID" value="CCI17813.1"/>
    <property type="molecule type" value="Genomic_DNA"/>
</dbReference>
<proteinExistence type="inferred from homology"/>
<evidence type="ECO:0000256" key="5">
    <source>
        <dbReference type="ARBA" id="ARBA00007812"/>
    </source>
</evidence>
<feature type="domain" description="Thiamine pyrophosphate enzyme TPP-binding" evidence="16">
    <location>
        <begin position="409"/>
        <end position="533"/>
    </location>
</feature>
<keyword evidence="12 18" id="KW-0456">Lyase</keyword>
<dbReference type="FunFam" id="3.40.50.970:FF:000019">
    <property type="entry name" value="Pyruvate decarboxylase isozyme"/>
    <property type="match status" value="1"/>
</dbReference>
<dbReference type="RefSeq" id="WP_002787689.1">
    <property type="nucleotide sequence ID" value="NZ_HE973360.1"/>
</dbReference>
<evidence type="ECO:0000256" key="11">
    <source>
        <dbReference type="ARBA" id="ARBA00023052"/>
    </source>
</evidence>
<comment type="similarity">
    <text evidence="5 14">Belongs to the TPP enzyme family.</text>
</comment>
<dbReference type="GO" id="GO:0005829">
    <property type="term" value="C:cytosol"/>
    <property type="evidence" value="ECO:0007669"/>
    <property type="project" value="TreeGrafter"/>
</dbReference>
<dbReference type="GO" id="GO:0000949">
    <property type="term" value="P:aromatic amino acid family catabolic process to alcohol via Ehrlich pathway"/>
    <property type="evidence" value="ECO:0007669"/>
    <property type="project" value="TreeGrafter"/>
</dbReference>
<organism evidence="18 19">
    <name type="scientific">Microcystis aeruginosa PCC 9807</name>
    <dbReference type="NCBI Taxonomy" id="1160283"/>
    <lineage>
        <taxon>Bacteria</taxon>
        <taxon>Bacillati</taxon>
        <taxon>Cyanobacteriota</taxon>
        <taxon>Cyanophyceae</taxon>
        <taxon>Oscillatoriophycideae</taxon>
        <taxon>Chroococcales</taxon>
        <taxon>Microcystaceae</taxon>
        <taxon>Microcystis</taxon>
    </lineage>
</organism>
<dbReference type="HOGENOM" id="CLU_013748_0_2_3"/>
<comment type="cofactor">
    <cofactor evidence="3">
        <name>thiamine diphosphate</name>
        <dbReference type="ChEBI" id="CHEBI:58937"/>
    </cofactor>
</comment>
<dbReference type="FunFam" id="3.40.50.1220:FF:000009">
    <property type="entry name" value="Pyruvate decarboxylase 1"/>
    <property type="match status" value="1"/>
</dbReference>
<comment type="cofactor">
    <cofactor evidence="2">
        <name>a metal cation</name>
        <dbReference type="ChEBI" id="CHEBI:25213"/>
    </cofactor>
</comment>
<evidence type="ECO:0000256" key="3">
    <source>
        <dbReference type="ARBA" id="ARBA00001964"/>
    </source>
</evidence>
<feature type="binding site" evidence="13">
    <location>
        <position position="440"/>
    </location>
    <ligand>
        <name>Mg(2+)</name>
        <dbReference type="ChEBI" id="CHEBI:18420"/>
    </ligand>
</feature>
<dbReference type="GO" id="GO:0004737">
    <property type="term" value="F:pyruvate decarboxylase activity"/>
    <property type="evidence" value="ECO:0007669"/>
    <property type="project" value="UniProtKB-EC"/>
</dbReference>
<dbReference type="CDD" id="cd02005">
    <property type="entry name" value="TPP_PDC_IPDC"/>
    <property type="match status" value="1"/>
</dbReference>
<evidence type="ECO:0000256" key="14">
    <source>
        <dbReference type="RuleBase" id="RU362132"/>
    </source>
</evidence>
<dbReference type="Proteomes" id="UP000003613">
    <property type="component" value="Unassembled WGS sequence"/>
</dbReference>
<keyword evidence="11 14" id="KW-0786">Thiamine pyrophosphate</keyword>
<keyword evidence="9" id="KW-0210">Decarboxylase</keyword>
<feature type="domain" description="Thiamine pyrophosphate enzyme central" evidence="15">
    <location>
        <begin position="200"/>
        <end position="316"/>
    </location>
</feature>
<dbReference type="PANTHER" id="PTHR43452:SF1">
    <property type="entry name" value="PYRUVATE DECARBOXYLASE C186.09-RELATED"/>
    <property type="match status" value="1"/>
</dbReference>
<evidence type="ECO:0000259" key="16">
    <source>
        <dbReference type="Pfam" id="PF02775"/>
    </source>
</evidence>
<dbReference type="PIRSF" id="PIRSF036565">
    <property type="entry name" value="Pyruvt_ip_decrb"/>
    <property type="match status" value="1"/>
</dbReference>
<evidence type="ECO:0000256" key="12">
    <source>
        <dbReference type="ARBA" id="ARBA00023239"/>
    </source>
</evidence>
<evidence type="ECO:0000256" key="8">
    <source>
        <dbReference type="ARBA" id="ARBA00022723"/>
    </source>
</evidence>
<dbReference type="Gene3D" id="3.40.50.970">
    <property type="match status" value="2"/>
</dbReference>
<gene>
    <name evidence="18" type="primary">pdc</name>
    <name evidence="18" type="ORF">MICAF_3190010</name>
</gene>
<dbReference type="SUPFAM" id="SSF52518">
    <property type="entry name" value="Thiamin diphosphate-binding fold (THDP-binding)"/>
    <property type="match status" value="2"/>
</dbReference>
<feature type="binding site" evidence="13">
    <location>
        <position position="469"/>
    </location>
    <ligand>
        <name>Mg(2+)</name>
        <dbReference type="ChEBI" id="CHEBI:18420"/>
    </ligand>
</feature>
<evidence type="ECO:0000313" key="18">
    <source>
        <dbReference type="EMBL" id="CCI17813.1"/>
    </source>
</evidence>
<dbReference type="InterPro" id="IPR047213">
    <property type="entry name" value="TPP_PYR_PDC_IPDC-like"/>
</dbReference>
<dbReference type="AlphaFoldDB" id="I4H6Y9"/>
<keyword evidence="8 13" id="KW-0479">Metal-binding</keyword>
<evidence type="ECO:0000256" key="13">
    <source>
        <dbReference type="PIRSR" id="PIRSR036565-2"/>
    </source>
</evidence>
<dbReference type="PANTHER" id="PTHR43452">
    <property type="entry name" value="PYRUVATE DECARBOXYLASE"/>
    <property type="match status" value="1"/>
</dbReference>
<dbReference type="GO" id="GO:0030976">
    <property type="term" value="F:thiamine pyrophosphate binding"/>
    <property type="evidence" value="ECO:0007669"/>
    <property type="project" value="InterPro"/>
</dbReference>
<reference evidence="18 19" key="1">
    <citation type="submission" date="2012-04" db="EMBL/GenBank/DDBJ databases">
        <authorList>
            <person name="Genoscope - CEA"/>
        </authorList>
    </citation>
    <scope>NUCLEOTIDE SEQUENCE [LARGE SCALE GENOMIC DNA]</scope>
    <source>
        <strain evidence="18 19">9807</strain>
    </source>
</reference>
<dbReference type="InterPro" id="IPR012110">
    <property type="entry name" value="PDC/IPDC-like"/>
</dbReference>
<comment type="catalytic activity">
    <reaction evidence="1">
        <text>a 2-oxocarboxylate + H(+) = an aldehyde + CO2</text>
        <dbReference type="Rhea" id="RHEA:11628"/>
        <dbReference type="ChEBI" id="CHEBI:15378"/>
        <dbReference type="ChEBI" id="CHEBI:16526"/>
        <dbReference type="ChEBI" id="CHEBI:17478"/>
        <dbReference type="ChEBI" id="CHEBI:35179"/>
        <dbReference type="EC" id="4.1.1.1"/>
    </reaction>
</comment>
<evidence type="ECO:0000256" key="4">
    <source>
        <dbReference type="ARBA" id="ARBA00002938"/>
    </source>
</evidence>
<dbReference type="EC" id="4.1.1.1" evidence="6"/>
<evidence type="ECO:0000256" key="7">
    <source>
        <dbReference type="ARBA" id="ARBA00020054"/>
    </source>
</evidence>
<dbReference type="GO" id="GO:0000287">
    <property type="term" value="F:magnesium ion binding"/>
    <property type="evidence" value="ECO:0007669"/>
    <property type="project" value="InterPro"/>
</dbReference>
<dbReference type="CDD" id="cd07038">
    <property type="entry name" value="TPP_PYR_PDC_IPDC_like"/>
    <property type="match status" value="1"/>
</dbReference>
<dbReference type="InterPro" id="IPR000399">
    <property type="entry name" value="TPP-bd_CS"/>
</dbReference>
<dbReference type="Pfam" id="PF02776">
    <property type="entry name" value="TPP_enzyme_N"/>
    <property type="match status" value="1"/>
</dbReference>
<dbReference type="InterPro" id="IPR011766">
    <property type="entry name" value="TPP_enzyme_TPP-bd"/>
</dbReference>
<dbReference type="InterPro" id="IPR012001">
    <property type="entry name" value="Thiamin_PyroP_enz_TPP-bd_dom"/>
</dbReference>
<evidence type="ECO:0000259" key="15">
    <source>
        <dbReference type="Pfam" id="PF00205"/>
    </source>
</evidence>
<sequence length="560" mass="60187">MSNYNVGTYLAERLVQIGVKHHFVVPGDYNLVLLDQFLKNQNLLQVGCCNELNCGFAAEGYARANGLGVAVVTYSVGALSALNAIGGAYAENLPVILVSGAPNTNDYSTGHLLHHTMGTQDLTYVLEIARKLTCAAVSITSAEDAPEQIDHVIRTALREQKPAYIEIACNIAAAPCASPGPVSAIINEVPSDAETLAAAVSAAAEFLDSKQKPVLLIGSQLRAAKAEQEAIELAEALGCSVAVMAAAKSFFPEEHPQYVGTYWGEISSPGTSAIVDWSDAVVCLGAVFNDYSTVGWTAMPSGPTVLNANKDSVKFDGYHFSGIHLRDFLSCLARKVEKRDATMAEFARFRSTSVPVEPARSEAKLSRIEMLRQIGPLVTAKTTVFAETGDSWFNGMKLQLPTGARFEIEMQWGHIGWSIPAAFGYALGAPERQIICMIGDGSFQLTAQEVAQMIRQKLPIIIFLVNNHGYTIEVEIHDGPYNNIKNWDYAGLIKVFNAEDGAGQGLLATTAGELAQAIEVALENREGPTLIECVIDRDDATADLISWGRAVAVANARPHR</sequence>
<dbReference type="InterPro" id="IPR029035">
    <property type="entry name" value="DHS-like_NAD/FAD-binding_dom"/>
</dbReference>